<reference evidence="2 3" key="1">
    <citation type="journal article" date="1998" name="Science">
        <title>Genome sequence of the nematode C. elegans: a platform for investigating biology.</title>
        <authorList>
            <consortium name="The C. elegans sequencing consortium"/>
            <person name="Sulson J.E."/>
            <person name="Waterston R."/>
        </authorList>
    </citation>
    <scope>NUCLEOTIDE SEQUENCE [LARGE SCALE GENOMIC DNA]</scope>
    <source>
        <strain evidence="2 3">Bristol N2</strain>
    </source>
</reference>
<protein>
    <submittedName>
        <fullName evidence="2">Neuropeptide-Like Protein</fullName>
    </submittedName>
</protein>
<proteinExistence type="predicted"/>
<organism evidence="2 3">
    <name type="scientific">Caenorhabditis elegans</name>
    <dbReference type="NCBI Taxonomy" id="6239"/>
    <lineage>
        <taxon>Eukaryota</taxon>
        <taxon>Metazoa</taxon>
        <taxon>Ecdysozoa</taxon>
        <taxon>Nematoda</taxon>
        <taxon>Chromadorea</taxon>
        <taxon>Rhabditida</taxon>
        <taxon>Rhabditina</taxon>
        <taxon>Rhabditomorpha</taxon>
        <taxon>Rhabditoidea</taxon>
        <taxon>Rhabditidae</taxon>
        <taxon>Peloderinae</taxon>
        <taxon>Caenorhabditis</taxon>
    </lineage>
</organism>
<accession>Q7YTL7</accession>
<dbReference type="OMA" id="CMLSYND"/>
<dbReference type="EMBL" id="BX284604">
    <property type="protein sequence ID" value="CAE17885.1"/>
    <property type="molecule type" value="Genomic_DNA"/>
</dbReference>
<dbReference type="WormBase" id="M04B2.6">
    <property type="protein sequence ID" value="CE34942"/>
    <property type="gene ID" value="WBGene00010848"/>
    <property type="gene designation" value="nlp-88"/>
</dbReference>
<dbReference type="Proteomes" id="UP000001940">
    <property type="component" value="Chromosome IV"/>
</dbReference>
<dbReference type="KEGG" id="cel:CELE_M04B2.6"/>
<evidence type="ECO:0000313" key="3">
    <source>
        <dbReference type="Proteomes" id="UP000001940"/>
    </source>
</evidence>
<dbReference type="OrthoDB" id="5817658at2759"/>
<sequence length="91" mass="10672">MSILLILLFCVVATSALVQLPRFSRYGIITNYDSPSREEMIVERKRYDRNCFFSPVQCMLTYNDDSRLPLVVTRKSSKRSIPLFSDFRNLK</sequence>
<dbReference type="AlphaFoldDB" id="Q7YTL7"/>
<feature type="signal peptide" evidence="1">
    <location>
        <begin position="1"/>
        <end position="16"/>
    </location>
</feature>
<name>Q7YTL7_CAEEL</name>
<keyword evidence="3" id="KW-1185">Reference proteome</keyword>
<keyword evidence="1" id="KW-0732">Signal</keyword>
<evidence type="ECO:0000256" key="1">
    <source>
        <dbReference type="SAM" id="SignalP"/>
    </source>
</evidence>
<dbReference type="FunCoup" id="Q7YTL7">
    <property type="interactions" value="1252"/>
</dbReference>
<gene>
    <name evidence="2 4" type="primary">nlp-88</name>
    <name evidence="2" type="ORF">CELE_M04B2.6</name>
    <name evidence="4" type="ORF">M04B2.6</name>
</gene>
<dbReference type="PaxDb" id="6239-M04B2.6"/>
<dbReference type="eggNOG" id="ENOG502TIP0">
    <property type="taxonomic scope" value="Eukaryota"/>
</dbReference>
<dbReference type="HOGENOM" id="CLU_2415385_0_0_1"/>
<evidence type="ECO:0000313" key="4">
    <source>
        <dbReference type="WormBase" id="M04B2.6"/>
    </source>
</evidence>
<dbReference type="STRING" id="6239.M04B2.6.1"/>
<dbReference type="UCSC" id="M04B2.6">
    <property type="organism name" value="c. elegans"/>
</dbReference>
<dbReference type="Bgee" id="WBGene00010848">
    <property type="expression patterns" value="Expressed in larva and 3 other cell types or tissues"/>
</dbReference>
<dbReference type="CTD" id="3565135"/>
<dbReference type="RefSeq" id="NP_001023316.1">
    <property type="nucleotide sequence ID" value="NM_001028145.4"/>
</dbReference>
<dbReference type="GeneID" id="3565135"/>
<dbReference type="InParanoid" id="Q7YTL7"/>
<feature type="chain" id="PRO_5004295008" evidence="1">
    <location>
        <begin position="17"/>
        <end position="91"/>
    </location>
</feature>
<dbReference type="AGR" id="WB:WBGene00010848"/>
<evidence type="ECO:0000313" key="2">
    <source>
        <dbReference type="EMBL" id="CAE17885.1"/>
    </source>
</evidence>